<evidence type="ECO:0000256" key="1">
    <source>
        <dbReference type="ARBA" id="ARBA00023015"/>
    </source>
</evidence>
<feature type="domain" description="HTH lacI-type" evidence="4">
    <location>
        <begin position="7"/>
        <end position="62"/>
    </location>
</feature>
<organism evidence="5 6">
    <name type="scientific">Leifsonia shinshuensis</name>
    <dbReference type="NCBI Taxonomy" id="150026"/>
    <lineage>
        <taxon>Bacteria</taxon>
        <taxon>Bacillati</taxon>
        <taxon>Actinomycetota</taxon>
        <taxon>Actinomycetes</taxon>
        <taxon>Micrococcales</taxon>
        <taxon>Microbacteriaceae</taxon>
        <taxon>Leifsonia</taxon>
    </lineage>
</organism>
<reference evidence="6" key="1">
    <citation type="submission" date="2019-09" db="EMBL/GenBank/DDBJ databases">
        <title>Antimicrobial potential of Antarctic Bacteria.</title>
        <authorList>
            <person name="Benaud N."/>
            <person name="Edwards R.J."/>
            <person name="Ferrari B.C."/>
        </authorList>
    </citation>
    <scope>NUCLEOTIDE SEQUENCE [LARGE SCALE GENOMIC DNA]</scope>
    <source>
        <strain evidence="6">INR9</strain>
    </source>
</reference>
<keyword evidence="2" id="KW-0238">DNA-binding</keyword>
<evidence type="ECO:0000313" key="5">
    <source>
        <dbReference type="EMBL" id="QNE35444.1"/>
    </source>
</evidence>
<evidence type="ECO:0000259" key="4">
    <source>
        <dbReference type="PROSITE" id="PS50932"/>
    </source>
</evidence>
<dbReference type="Proteomes" id="UP000515511">
    <property type="component" value="Chromosome"/>
</dbReference>
<evidence type="ECO:0000256" key="2">
    <source>
        <dbReference type="ARBA" id="ARBA00023125"/>
    </source>
</evidence>
<dbReference type="InterPro" id="IPR000843">
    <property type="entry name" value="HTH_LacI"/>
</dbReference>
<dbReference type="PROSITE" id="PS50932">
    <property type="entry name" value="HTH_LACI_2"/>
    <property type="match status" value="1"/>
</dbReference>
<dbReference type="GO" id="GO:0000976">
    <property type="term" value="F:transcription cis-regulatory region binding"/>
    <property type="evidence" value="ECO:0007669"/>
    <property type="project" value="TreeGrafter"/>
</dbReference>
<dbReference type="CDD" id="cd01392">
    <property type="entry name" value="HTH_LacI"/>
    <property type="match status" value="1"/>
</dbReference>
<accession>A0A7G6YAC9</accession>
<dbReference type="RefSeq" id="WP_185278605.1">
    <property type="nucleotide sequence ID" value="NZ_CP043641.1"/>
</dbReference>
<dbReference type="SMART" id="SM00354">
    <property type="entry name" value="HTH_LACI"/>
    <property type="match status" value="1"/>
</dbReference>
<dbReference type="AlphaFoldDB" id="A0A7G6YAC9"/>
<dbReference type="KEGG" id="lse:F1C12_10100"/>
<dbReference type="EMBL" id="CP043641">
    <property type="protein sequence ID" value="QNE35444.1"/>
    <property type="molecule type" value="Genomic_DNA"/>
</dbReference>
<dbReference type="SUPFAM" id="SSF47413">
    <property type="entry name" value="lambda repressor-like DNA-binding domains"/>
    <property type="match status" value="1"/>
</dbReference>
<evidence type="ECO:0000256" key="3">
    <source>
        <dbReference type="ARBA" id="ARBA00023163"/>
    </source>
</evidence>
<dbReference type="CDD" id="cd06267">
    <property type="entry name" value="PBP1_LacI_sugar_binding-like"/>
    <property type="match status" value="1"/>
</dbReference>
<dbReference type="Pfam" id="PF00356">
    <property type="entry name" value="LacI"/>
    <property type="match status" value="1"/>
</dbReference>
<dbReference type="InterPro" id="IPR010982">
    <property type="entry name" value="Lambda_DNA-bd_dom_sf"/>
</dbReference>
<sequence length="332" mass="34297">MTSLSAPTLADVAAHAGVSLATASRALHPSARTVRPELKQRVEAAAVELGYSVNAQAQAVARGSNNTVALVVGDIADPYFASIAAGVMDVAKLRGLIVTIATLPHDNQPDAQQLEAETLTALRAQRPRAVLFASSRDATADWSAFEAINQLAIIGPEAPGLRSVVVGNHEGAADLARTLSEIGYSDFAIVAGPAELSTVRDRVAGFASIAPGATVHNQSFSRDGGYEATADLLASGRRPECVFAVTDVMAIGAISAIRDAGLTPGIDVAVAGFDDIPLLRDVSPRLTTVALPLDRIGASALELALDNDGEMPSSVTVSGHVLLRESTPGLRR</sequence>
<dbReference type="Gene3D" id="3.40.50.2300">
    <property type="match status" value="2"/>
</dbReference>
<dbReference type="SUPFAM" id="SSF53822">
    <property type="entry name" value="Periplasmic binding protein-like I"/>
    <property type="match status" value="1"/>
</dbReference>
<keyword evidence="1" id="KW-0805">Transcription regulation</keyword>
<dbReference type="PANTHER" id="PTHR30146:SF153">
    <property type="entry name" value="LACTOSE OPERON REPRESSOR"/>
    <property type="match status" value="1"/>
</dbReference>
<dbReference type="InterPro" id="IPR028082">
    <property type="entry name" value="Peripla_BP_I"/>
</dbReference>
<dbReference type="InterPro" id="IPR046335">
    <property type="entry name" value="LacI/GalR-like_sensor"/>
</dbReference>
<dbReference type="PANTHER" id="PTHR30146">
    <property type="entry name" value="LACI-RELATED TRANSCRIPTIONAL REPRESSOR"/>
    <property type="match status" value="1"/>
</dbReference>
<keyword evidence="3" id="KW-0804">Transcription</keyword>
<protein>
    <submittedName>
        <fullName evidence="5">LacI family transcriptional regulator</fullName>
    </submittedName>
</protein>
<dbReference type="Gene3D" id="1.10.260.40">
    <property type="entry name" value="lambda repressor-like DNA-binding domains"/>
    <property type="match status" value="1"/>
</dbReference>
<dbReference type="PROSITE" id="PS00356">
    <property type="entry name" value="HTH_LACI_1"/>
    <property type="match status" value="1"/>
</dbReference>
<dbReference type="GO" id="GO:0003700">
    <property type="term" value="F:DNA-binding transcription factor activity"/>
    <property type="evidence" value="ECO:0007669"/>
    <property type="project" value="TreeGrafter"/>
</dbReference>
<name>A0A7G6YAC9_9MICO</name>
<gene>
    <name evidence="5" type="ORF">F1C12_10100</name>
</gene>
<dbReference type="Pfam" id="PF13377">
    <property type="entry name" value="Peripla_BP_3"/>
    <property type="match status" value="1"/>
</dbReference>
<proteinExistence type="predicted"/>
<evidence type="ECO:0000313" key="6">
    <source>
        <dbReference type="Proteomes" id="UP000515511"/>
    </source>
</evidence>